<feature type="transmembrane region" description="Helical" evidence="1">
    <location>
        <begin position="19"/>
        <end position="37"/>
    </location>
</feature>
<organism evidence="2 3">
    <name type="scientific">Kribbella deserti</name>
    <dbReference type="NCBI Taxonomy" id="1926257"/>
    <lineage>
        <taxon>Bacteria</taxon>
        <taxon>Bacillati</taxon>
        <taxon>Actinomycetota</taxon>
        <taxon>Actinomycetes</taxon>
        <taxon>Propionibacteriales</taxon>
        <taxon>Kribbellaceae</taxon>
        <taxon>Kribbella</taxon>
    </lineage>
</organism>
<proteinExistence type="predicted"/>
<feature type="transmembrane region" description="Helical" evidence="1">
    <location>
        <begin position="129"/>
        <end position="149"/>
    </location>
</feature>
<evidence type="ECO:0000313" key="2">
    <source>
        <dbReference type="EMBL" id="MFC0623613.1"/>
    </source>
</evidence>
<dbReference type="EMBL" id="JBHLTC010000006">
    <property type="protein sequence ID" value="MFC0623613.1"/>
    <property type="molecule type" value="Genomic_DNA"/>
</dbReference>
<evidence type="ECO:0000313" key="3">
    <source>
        <dbReference type="Proteomes" id="UP001589890"/>
    </source>
</evidence>
<keyword evidence="1" id="KW-1133">Transmembrane helix</keyword>
<comment type="caution">
    <text evidence="2">The sequence shown here is derived from an EMBL/GenBank/DDBJ whole genome shotgun (WGS) entry which is preliminary data.</text>
</comment>
<gene>
    <name evidence="2" type="ORF">ACFFGN_06035</name>
</gene>
<feature type="transmembrane region" description="Helical" evidence="1">
    <location>
        <begin position="43"/>
        <end position="62"/>
    </location>
</feature>
<feature type="transmembrane region" description="Helical" evidence="1">
    <location>
        <begin position="83"/>
        <end position="99"/>
    </location>
</feature>
<sequence>MGGINDVLIAPGATMSDRLVSYGSAVAGAALALVLAIRQEWPWWTVAVVTVVAFDLFGGAVVNASSAAKRKYQAPGRTARNHLLFVALHVQPFVLALLVPEFAWTTALAIYAIALGGAVLVLQGHRPTAFAITVLGLTVAPAPEAVFWFTPVLLIKLLLSYLDPIRPADEQPAQG</sequence>
<name>A0ABV6QHC8_9ACTN</name>
<evidence type="ECO:0000256" key="1">
    <source>
        <dbReference type="SAM" id="Phobius"/>
    </source>
</evidence>
<keyword evidence="1" id="KW-0812">Transmembrane</keyword>
<feature type="transmembrane region" description="Helical" evidence="1">
    <location>
        <begin position="105"/>
        <end position="122"/>
    </location>
</feature>
<keyword evidence="3" id="KW-1185">Reference proteome</keyword>
<protein>
    <submittedName>
        <fullName evidence="2">Uncharacterized protein</fullName>
    </submittedName>
</protein>
<dbReference type="RefSeq" id="WP_380044318.1">
    <property type="nucleotide sequence ID" value="NZ_JBHLTC010000006.1"/>
</dbReference>
<reference evidence="2 3" key="1">
    <citation type="submission" date="2024-09" db="EMBL/GenBank/DDBJ databases">
        <authorList>
            <person name="Sun Q."/>
            <person name="Mori K."/>
        </authorList>
    </citation>
    <scope>NUCLEOTIDE SEQUENCE [LARGE SCALE GENOMIC DNA]</scope>
    <source>
        <strain evidence="2 3">CGMCC 1.15906</strain>
    </source>
</reference>
<keyword evidence="1" id="KW-0472">Membrane</keyword>
<accession>A0ABV6QHC8</accession>
<dbReference type="Proteomes" id="UP001589890">
    <property type="component" value="Unassembled WGS sequence"/>
</dbReference>